<comment type="function">
    <text evidence="10">Catalyzes the transfer of pyrophosphate from adenosine triphosphate (ATP) to 6-hydroxymethyl-7,8-dihydropterin, an enzymatic step in folate biosynthesis pathway.</text>
</comment>
<organism evidence="14 15">
    <name type="scientific">Rhizobium helianthi</name>
    <dbReference type="NCBI Taxonomy" id="1132695"/>
    <lineage>
        <taxon>Bacteria</taxon>
        <taxon>Pseudomonadati</taxon>
        <taxon>Pseudomonadota</taxon>
        <taxon>Alphaproteobacteria</taxon>
        <taxon>Hyphomicrobiales</taxon>
        <taxon>Rhizobiaceae</taxon>
        <taxon>Rhizobium/Agrobacterium group</taxon>
        <taxon>Rhizobium</taxon>
    </lineage>
</organism>
<evidence type="ECO:0000256" key="3">
    <source>
        <dbReference type="ARBA" id="ARBA00013253"/>
    </source>
</evidence>
<dbReference type="InterPro" id="IPR000550">
    <property type="entry name" value="Hppk"/>
</dbReference>
<evidence type="ECO:0000256" key="2">
    <source>
        <dbReference type="ARBA" id="ARBA00005810"/>
    </source>
</evidence>
<evidence type="ECO:0000256" key="5">
    <source>
        <dbReference type="ARBA" id="ARBA00022679"/>
    </source>
</evidence>
<feature type="domain" description="7,8-dihydro-6-hydroxymethylpterin-pyrophosphokinase" evidence="13">
    <location>
        <begin position="101"/>
        <end position="112"/>
    </location>
</feature>
<name>A0ABW4LY42_9HYPH</name>
<keyword evidence="15" id="KW-1185">Reference proteome</keyword>
<dbReference type="NCBIfam" id="TIGR01498">
    <property type="entry name" value="folK"/>
    <property type="match status" value="1"/>
</dbReference>
<dbReference type="PROSITE" id="PS00794">
    <property type="entry name" value="HPPK"/>
    <property type="match status" value="1"/>
</dbReference>
<dbReference type="EMBL" id="JBHUEQ010000003">
    <property type="protein sequence ID" value="MFD1744080.1"/>
    <property type="molecule type" value="Genomic_DNA"/>
</dbReference>
<accession>A0ABW4LY42</accession>
<keyword evidence="5 14" id="KW-0808">Transferase</keyword>
<dbReference type="Proteomes" id="UP001597322">
    <property type="component" value="Unassembled WGS sequence"/>
</dbReference>
<dbReference type="PANTHER" id="PTHR43071">
    <property type="entry name" value="2-AMINO-4-HYDROXY-6-HYDROXYMETHYLDIHYDROPTERIDINE PYROPHOSPHOKINASE"/>
    <property type="match status" value="1"/>
</dbReference>
<dbReference type="Pfam" id="PF01288">
    <property type="entry name" value="HPPK"/>
    <property type="match status" value="1"/>
</dbReference>
<proteinExistence type="inferred from homology"/>
<reference evidence="15" key="1">
    <citation type="journal article" date="2019" name="Int. J. Syst. Evol. Microbiol.">
        <title>The Global Catalogue of Microorganisms (GCM) 10K type strain sequencing project: providing services to taxonomists for standard genome sequencing and annotation.</title>
        <authorList>
            <consortium name="The Broad Institute Genomics Platform"/>
            <consortium name="The Broad Institute Genome Sequencing Center for Infectious Disease"/>
            <person name="Wu L."/>
            <person name="Ma J."/>
        </authorList>
    </citation>
    <scope>NUCLEOTIDE SEQUENCE [LARGE SCALE GENOMIC DNA]</scope>
    <source>
        <strain evidence="15">CG52</strain>
    </source>
</reference>
<evidence type="ECO:0000256" key="8">
    <source>
        <dbReference type="ARBA" id="ARBA00022840"/>
    </source>
</evidence>
<dbReference type="PANTHER" id="PTHR43071:SF1">
    <property type="entry name" value="2-AMINO-4-HYDROXY-6-HYDROXYMETHYLDIHYDROPTERIDINE PYROPHOSPHOKINASE"/>
    <property type="match status" value="1"/>
</dbReference>
<keyword evidence="7" id="KW-0418">Kinase</keyword>
<comment type="pathway">
    <text evidence="1">Cofactor biosynthesis; tetrahydrofolate biosynthesis; 2-amino-4-hydroxy-6-hydroxymethyl-7,8-dihydropteridine diphosphate from 7,8-dihydroneopterin triphosphate: step 4/4.</text>
</comment>
<dbReference type="RefSeq" id="WP_377395401.1">
    <property type="nucleotide sequence ID" value="NZ_JBHUEQ010000003.1"/>
</dbReference>
<keyword evidence="6" id="KW-0547">Nucleotide-binding</keyword>
<evidence type="ECO:0000256" key="9">
    <source>
        <dbReference type="ARBA" id="ARBA00022909"/>
    </source>
</evidence>
<evidence type="ECO:0000313" key="14">
    <source>
        <dbReference type="EMBL" id="MFD1744080.1"/>
    </source>
</evidence>
<evidence type="ECO:0000256" key="1">
    <source>
        <dbReference type="ARBA" id="ARBA00005051"/>
    </source>
</evidence>
<evidence type="ECO:0000259" key="13">
    <source>
        <dbReference type="PROSITE" id="PS00794"/>
    </source>
</evidence>
<comment type="similarity">
    <text evidence="2">Belongs to the HPPK family.</text>
</comment>
<evidence type="ECO:0000256" key="7">
    <source>
        <dbReference type="ARBA" id="ARBA00022777"/>
    </source>
</evidence>
<dbReference type="GO" id="GO:0003848">
    <property type="term" value="F:2-amino-4-hydroxy-6-hydroxymethyldihydropteridine diphosphokinase activity"/>
    <property type="evidence" value="ECO:0007669"/>
    <property type="project" value="UniProtKB-EC"/>
</dbReference>
<keyword evidence="9" id="KW-0289">Folate biosynthesis</keyword>
<dbReference type="CDD" id="cd00483">
    <property type="entry name" value="HPPK"/>
    <property type="match status" value="1"/>
</dbReference>
<dbReference type="Gene3D" id="3.30.70.560">
    <property type="entry name" value="7,8-Dihydro-6-hydroxymethylpterin-pyrophosphokinase HPPK"/>
    <property type="match status" value="1"/>
</dbReference>
<evidence type="ECO:0000256" key="10">
    <source>
        <dbReference type="ARBA" id="ARBA00029409"/>
    </source>
</evidence>
<evidence type="ECO:0000256" key="11">
    <source>
        <dbReference type="ARBA" id="ARBA00029766"/>
    </source>
</evidence>
<dbReference type="InterPro" id="IPR035907">
    <property type="entry name" value="Hppk_sf"/>
</dbReference>
<evidence type="ECO:0000256" key="12">
    <source>
        <dbReference type="ARBA" id="ARBA00033413"/>
    </source>
</evidence>
<dbReference type="SUPFAM" id="SSF55083">
    <property type="entry name" value="6-hydroxymethyl-7,8-dihydropterin pyrophosphokinase, HPPK"/>
    <property type="match status" value="1"/>
</dbReference>
<evidence type="ECO:0000256" key="4">
    <source>
        <dbReference type="ARBA" id="ARBA00016218"/>
    </source>
</evidence>
<keyword evidence="8" id="KW-0067">ATP-binding</keyword>
<dbReference type="EC" id="2.7.6.3" evidence="3"/>
<evidence type="ECO:0000313" key="15">
    <source>
        <dbReference type="Proteomes" id="UP001597322"/>
    </source>
</evidence>
<evidence type="ECO:0000256" key="6">
    <source>
        <dbReference type="ARBA" id="ARBA00022741"/>
    </source>
</evidence>
<protein>
    <recommendedName>
        <fullName evidence="4">2-amino-4-hydroxy-6-hydroxymethyldihydropteridine pyrophosphokinase</fullName>
        <ecNumber evidence="3">2.7.6.3</ecNumber>
    </recommendedName>
    <alternativeName>
        <fullName evidence="11">6-hydroxymethyl-7,8-dihydropterin pyrophosphokinase</fullName>
    </alternativeName>
    <alternativeName>
        <fullName evidence="12">7,8-dihydro-6-hydroxymethylpterin-pyrophosphokinase</fullName>
    </alternativeName>
</protein>
<gene>
    <name evidence="14" type="primary">folK</name>
    <name evidence="14" type="ORF">ACFSE1_01275</name>
</gene>
<sequence>MLRCVLNTVRDPQPVLAAIGLGGNLGDPVKAMAEALQALDRQENCRVLSVSRLYRTPPWGKLDQADFVNSCALVETSLSPSELLALCLSIERSMKRVRLERWGPRTIDIDVLTYGDEVIDDDGLQVPHPRMTERAFVLMPLNEIAPNLAVCGKKVSSWAAEADSEGISVHSEDRSWWRC</sequence>
<comment type="caution">
    <text evidence="14">The sequence shown here is derived from an EMBL/GenBank/DDBJ whole genome shotgun (WGS) entry which is preliminary data.</text>
</comment>